<name>A0ABP0F1W6_CLALP</name>
<dbReference type="Proteomes" id="UP001642483">
    <property type="component" value="Unassembled WGS sequence"/>
</dbReference>
<proteinExistence type="predicted"/>
<keyword evidence="1" id="KW-0812">Transmembrane</keyword>
<evidence type="ECO:0000313" key="3">
    <source>
        <dbReference type="Proteomes" id="UP001642483"/>
    </source>
</evidence>
<evidence type="ECO:0000313" key="2">
    <source>
        <dbReference type="EMBL" id="CAK8672673.1"/>
    </source>
</evidence>
<sequence>MSTSPYDIQIDSASSRNFSVAQADSTSCFQKWTTGTKGIIVKVLVLLILAIIFFVIGYAVGYSIHRCKEECVTCPTIPYTTTVSP</sequence>
<keyword evidence="1" id="KW-0472">Membrane</keyword>
<accession>A0ABP0F1W6</accession>
<reference evidence="2 3" key="1">
    <citation type="submission" date="2024-02" db="EMBL/GenBank/DDBJ databases">
        <authorList>
            <person name="Daric V."/>
            <person name="Darras S."/>
        </authorList>
    </citation>
    <scope>NUCLEOTIDE SEQUENCE [LARGE SCALE GENOMIC DNA]</scope>
</reference>
<keyword evidence="1" id="KW-1133">Transmembrane helix</keyword>
<comment type="caution">
    <text evidence="2">The sequence shown here is derived from an EMBL/GenBank/DDBJ whole genome shotgun (WGS) entry which is preliminary data.</text>
</comment>
<feature type="transmembrane region" description="Helical" evidence="1">
    <location>
        <begin position="39"/>
        <end position="60"/>
    </location>
</feature>
<protein>
    <submittedName>
        <fullName evidence="2">Uncharacterized protein</fullName>
    </submittedName>
</protein>
<dbReference type="EMBL" id="CAWYQH010000001">
    <property type="protein sequence ID" value="CAK8672673.1"/>
    <property type="molecule type" value="Genomic_DNA"/>
</dbReference>
<keyword evidence="3" id="KW-1185">Reference proteome</keyword>
<gene>
    <name evidence="2" type="ORF">CVLEPA_LOCUS2367</name>
</gene>
<organism evidence="2 3">
    <name type="scientific">Clavelina lepadiformis</name>
    <name type="common">Light-bulb sea squirt</name>
    <name type="synonym">Ascidia lepadiformis</name>
    <dbReference type="NCBI Taxonomy" id="159417"/>
    <lineage>
        <taxon>Eukaryota</taxon>
        <taxon>Metazoa</taxon>
        <taxon>Chordata</taxon>
        <taxon>Tunicata</taxon>
        <taxon>Ascidiacea</taxon>
        <taxon>Aplousobranchia</taxon>
        <taxon>Clavelinidae</taxon>
        <taxon>Clavelina</taxon>
    </lineage>
</organism>
<dbReference type="Pfam" id="PF15875">
    <property type="entry name" value="DUF4731"/>
    <property type="match status" value="1"/>
</dbReference>
<evidence type="ECO:0000256" key="1">
    <source>
        <dbReference type="SAM" id="Phobius"/>
    </source>
</evidence>
<dbReference type="InterPro" id="IPR031744">
    <property type="entry name" value="SMIM1"/>
</dbReference>